<protein>
    <submittedName>
        <fullName evidence="1">M6</fullName>
    </submittedName>
</protein>
<dbReference type="AlphaFoldDB" id="S4PB54"/>
<proteinExistence type="predicted"/>
<reference evidence="1" key="1">
    <citation type="journal article" date="2013" name="BMC Genomics">
        <title>Unscrambling butterfly oogenesis.</title>
        <authorList>
            <person name="Carter J.M."/>
            <person name="Baker S.C."/>
            <person name="Pink R."/>
            <person name="Carter D.R."/>
            <person name="Collins A."/>
            <person name="Tomlin J."/>
            <person name="Gibbs M."/>
            <person name="Breuker C.J."/>
        </authorList>
    </citation>
    <scope>NUCLEOTIDE SEQUENCE</scope>
    <source>
        <tissue evidence="1">Ovary</tissue>
    </source>
</reference>
<organism evidence="1">
    <name type="scientific">Pararge aegeria</name>
    <name type="common">speckled wood butterfly</name>
    <dbReference type="NCBI Taxonomy" id="116150"/>
    <lineage>
        <taxon>Eukaryota</taxon>
        <taxon>Metazoa</taxon>
        <taxon>Ecdysozoa</taxon>
        <taxon>Arthropoda</taxon>
        <taxon>Hexapoda</taxon>
        <taxon>Insecta</taxon>
        <taxon>Pterygota</taxon>
        <taxon>Neoptera</taxon>
        <taxon>Endopterygota</taxon>
        <taxon>Lepidoptera</taxon>
        <taxon>Glossata</taxon>
        <taxon>Ditrysia</taxon>
        <taxon>Papilionoidea</taxon>
        <taxon>Nymphalidae</taxon>
        <taxon>Satyrinae</taxon>
        <taxon>Satyrini</taxon>
        <taxon>Parargina</taxon>
        <taxon>Pararge</taxon>
    </lineage>
</organism>
<name>S4PB54_9NEOP</name>
<evidence type="ECO:0000313" key="1">
    <source>
        <dbReference type="EMBL" id="JAA86458.1"/>
    </source>
</evidence>
<dbReference type="EMBL" id="GAIX01006102">
    <property type="protein sequence ID" value="JAA86458.1"/>
    <property type="molecule type" value="Transcribed_RNA"/>
</dbReference>
<sequence>MGVVYISFSVAPASPETCSRVIYHPKLIINLNQNLQVVEVCWCHLKLSIRLIIINFRCMTLRSVYERFTYVIWKLVSNCQPVKSYRRAYLWRHTN</sequence>
<accession>S4PB54</accession>
<reference evidence="1" key="2">
    <citation type="submission" date="2013-05" db="EMBL/GenBank/DDBJ databases">
        <authorList>
            <person name="Carter J.-M."/>
            <person name="Baker S.C."/>
            <person name="Pink R."/>
            <person name="Carter D.R.F."/>
            <person name="Collins A."/>
            <person name="Tomlin J."/>
            <person name="Gibbs M."/>
            <person name="Breuker C.J."/>
        </authorList>
    </citation>
    <scope>NUCLEOTIDE SEQUENCE</scope>
    <source>
        <tissue evidence="1">Ovary</tissue>
    </source>
</reference>